<feature type="region of interest" description="Disordered" evidence="1">
    <location>
        <begin position="35"/>
        <end position="64"/>
    </location>
</feature>
<sequence length="64" mass="6668">MAGRAVSRRDVLTWTGIGLGSLVLGGCGVETSEASEGATDALMDSRVMRSSVPTSSSPTARRRR</sequence>
<gene>
    <name evidence="2" type="ORF">AKJ09_04843</name>
</gene>
<organism evidence="2 3">
    <name type="scientific">Labilithrix luteola</name>
    <dbReference type="NCBI Taxonomy" id="1391654"/>
    <lineage>
        <taxon>Bacteria</taxon>
        <taxon>Pseudomonadati</taxon>
        <taxon>Myxococcota</taxon>
        <taxon>Polyangia</taxon>
        <taxon>Polyangiales</taxon>
        <taxon>Labilitrichaceae</taxon>
        <taxon>Labilithrix</taxon>
    </lineage>
</organism>
<feature type="compositionally biased region" description="Low complexity" evidence="1">
    <location>
        <begin position="48"/>
        <end position="64"/>
    </location>
</feature>
<protein>
    <submittedName>
        <fullName evidence="2">Uncharacterized protein</fullName>
    </submittedName>
</protein>
<reference evidence="2 3" key="1">
    <citation type="submission" date="2015-08" db="EMBL/GenBank/DDBJ databases">
        <authorList>
            <person name="Babu N.S."/>
            <person name="Beckwith C.J."/>
            <person name="Beseler K.G."/>
            <person name="Brison A."/>
            <person name="Carone J.V."/>
            <person name="Caskin T.P."/>
            <person name="Diamond M."/>
            <person name="Durham M.E."/>
            <person name="Foxe J.M."/>
            <person name="Go M."/>
            <person name="Henderson B.A."/>
            <person name="Jones I.B."/>
            <person name="McGettigan J.A."/>
            <person name="Micheletti S.J."/>
            <person name="Nasrallah M.E."/>
            <person name="Ortiz D."/>
            <person name="Piller C.R."/>
            <person name="Privatt S.R."/>
            <person name="Schneider S.L."/>
            <person name="Sharp S."/>
            <person name="Smith T.C."/>
            <person name="Stanton J.D."/>
            <person name="Ullery H.E."/>
            <person name="Wilson R.J."/>
            <person name="Serrano M.G."/>
            <person name="Buck G."/>
            <person name="Lee V."/>
            <person name="Wang Y."/>
            <person name="Carvalho R."/>
            <person name="Voegtly L."/>
            <person name="Shi R."/>
            <person name="Duckworth R."/>
            <person name="Johnson A."/>
            <person name="Loviza R."/>
            <person name="Walstead R."/>
            <person name="Shah Z."/>
            <person name="Kiflezghi M."/>
            <person name="Wade K."/>
            <person name="Ball S.L."/>
            <person name="Bradley K.W."/>
            <person name="Asai D.J."/>
            <person name="Bowman C.A."/>
            <person name="Russell D.A."/>
            <person name="Pope W.H."/>
            <person name="Jacobs-Sera D."/>
            <person name="Hendrix R.W."/>
            <person name="Hatfull G.F."/>
        </authorList>
    </citation>
    <scope>NUCLEOTIDE SEQUENCE [LARGE SCALE GENOMIC DNA]</scope>
    <source>
        <strain evidence="2 3">DSM 27648</strain>
    </source>
</reference>
<dbReference type="AlphaFoldDB" id="A0A0K1PYF9"/>
<evidence type="ECO:0000313" key="2">
    <source>
        <dbReference type="EMBL" id="AKU98179.1"/>
    </source>
</evidence>
<dbReference type="KEGG" id="llu:AKJ09_04843"/>
<keyword evidence="3" id="KW-1185">Reference proteome</keyword>
<dbReference type="STRING" id="1391654.AKJ09_04843"/>
<evidence type="ECO:0000313" key="3">
    <source>
        <dbReference type="Proteomes" id="UP000064967"/>
    </source>
</evidence>
<name>A0A0K1PYF9_9BACT</name>
<dbReference type="EMBL" id="CP012333">
    <property type="protein sequence ID" value="AKU98179.1"/>
    <property type="molecule type" value="Genomic_DNA"/>
</dbReference>
<proteinExistence type="predicted"/>
<dbReference type="Proteomes" id="UP000064967">
    <property type="component" value="Chromosome"/>
</dbReference>
<accession>A0A0K1PYF9</accession>
<dbReference type="PROSITE" id="PS51257">
    <property type="entry name" value="PROKAR_LIPOPROTEIN"/>
    <property type="match status" value="1"/>
</dbReference>
<evidence type="ECO:0000256" key="1">
    <source>
        <dbReference type="SAM" id="MobiDB-lite"/>
    </source>
</evidence>
<dbReference type="PROSITE" id="PS51318">
    <property type="entry name" value="TAT"/>
    <property type="match status" value="1"/>
</dbReference>
<dbReference type="InterPro" id="IPR006311">
    <property type="entry name" value="TAT_signal"/>
</dbReference>